<protein>
    <submittedName>
        <fullName evidence="1">Uncharacterized protein</fullName>
    </submittedName>
</protein>
<sequence length="41" mass="4649">MVAISLNNIYLCRDNIRSSHNDYHLAMFRSSGLLEVHSPSS</sequence>
<evidence type="ECO:0000313" key="2">
    <source>
        <dbReference type="Proteomes" id="UP000245910"/>
    </source>
</evidence>
<name>A0A2L2SNT6_9HYPO</name>
<dbReference type="AlphaFoldDB" id="A0A2L2SNT6"/>
<organism evidence="1 2">
    <name type="scientific">Fusarium venenatum</name>
    <dbReference type="NCBI Taxonomy" id="56646"/>
    <lineage>
        <taxon>Eukaryota</taxon>
        <taxon>Fungi</taxon>
        <taxon>Dikarya</taxon>
        <taxon>Ascomycota</taxon>
        <taxon>Pezizomycotina</taxon>
        <taxon>Sordariomycetes</taxon>
        <taxon>Hypocreomycetidae</taxon>
        <taxon>Hypocreales</taxon>
        <taxon>Nectriaceae</taxon>
        <taxon>Fusarium</taxon>
    </lineage>
</organism>
<dbReference type="Proteomes" id="UP000245910">
    <property type="component" value="Chromosome IIII"/>
</dbReference>
<dbReference type="EMBL" id="LN649232">
    <property type="protein sequence ID" value="CEI39294.1"/>
    <property type="molecule type" value="Genomic_DNA"/>
</dbReference>
<evidence type="ECO:0000313" key="1">
    <source>
        <dbReference type="EMBL" id="CEI39294.1"/>
    </source>
</evidence>
<keyword evidence="2" id="KW-1185">Reference proteome</keyword>
<accession>A0A2L2SNT6</accession>
<reference evidence="2" key="1">
    <citation type="submission" date="2014-10" db="EMBL/GenBank/DDBJ databases">
        <authorList>
            <person name="King R."/>
        </authorList>
    </citation>
    <scope>NUCLEOTIDE SEQUENCE [LARGE SCALE GENOMIC DNA]</scope>
    <source>
        <strain evidence="2">A3/5</strain>
    </source>
</reference>
<proteinExistence type="predicted"/>